<dbReference type="PROSITE" id="PS50966">
    <property type="entry name" value="ZF_SWIM"/>
    <property type="match status" value="1"/>
</dbReference>
<dbReference type="InterPro" id="IPR004330">
    <property type="entry name" value="FAR1_DNA_bnd_dom"/>
</dbReference>
<dbReference type="SMART" id="SM00575">
    <property type="entry name" value="ZnF_PMZ"/>
    <property type="match status" value="1"/>
</dbReference>
<gene>
    <name evidence="8" type="ORF">ZIOFF_008527</name>
</gene>
<keyword evidence="9" id="KW-1185">Reference proteome</keyword>
<comment type="function">
    <text evidence="6">Putative transcription activator involved in regulating light control of development.</text>
</comment>
<dbReference type="InterPro" id="IPR007527">
    <property type="entry name" value="Znf_SWIM"/>
</dbReference>
<name>A0A8J5I3F9_ZINOF</name>
<dbReference type="GO" id="GO:0005634">
    <property type="term" value="C:nucleus"/>
    <property type="evidence" value="ECO:0007669"/>
    <property type="project" value="UniProtKB-SubCell"/>
</dbReference>
<accession>A0A8J5I3F9</accession>
<keyword evidence="6" id="KW-0539">Nucleus</keyword>
<dbReference type="Pfam" id="PF10551">
    <property type="entry name" value="MULE"/>
    <property type="match status" value="1"/>
</dbReference>
<comment type="caution">
    <text evidence="8">The sequence shown here is derived from an EMBL/GenBank/DDBJ whole genome shotgun (WGS) entry which is preliminary data.</text>
</comment>
<comment type="subcellular location">
    <subcellularLocation>
        <location evidence="6">Nucleus</location>
    </subcellularLocation>
</comment>
<evidence type="ECO:0000259" key="7">
    <source>
        <dbReference type="PROSITE" id="PS50966"/>
    </source>
</evidence>
<dbReference type="PANTHER" id="PTHR31669">
    <property type="entry name" value="PROTEIN FAR1-RELATED SEQUENCE 10-RELATED"/>
    <property type="match status" value="1"/>
</dbReference>
<keyword evidence="2 6" id="KW-0479">Metal-binding</keyword>
<evidence type="ECO:0000256" key="3">
    <source>
        <dbReference type="ARBA" id="ARBA00022771"/>
    </source>
</evidence>
<feature type="domain" description="SWIM-type" evidence="7">
    <location>
        <begin position="625"/>
        <end position="661"/>
    </location>
</feature>
<dbReference type="EMBL" id="JACMSC010000002">
    <property type="protein sequence ID" value="KAG6534624.1"/>
    <property type="molecule type" value="Genomic_DNA"/>
</dbReference>
<dbReference type="PANTHER" id="PTHR31669:SF293">
    <property type="entry name" value="PROTEIN FAR1-RELATED SEQUENCE"/>
    <property type="match status" value="1"/>
</dbReference>
<evidence type="ECO:0000313" key="9">
    <source>
        <dbReference type="Proteomes" id="UP000734854"/>
    </source>
</evidence>
<evidence type="ECO:0000313" key="8">
    <source>
        <dbReference type="EMBL" id="KAG6534624.1"/>
    </source>
</evidence>
<dbReference type="Pfam" id="PF04434">
    <property type="entry name" value="SWIM"/>
    <property type="match status" value="1"/>
</dbReference>
<comment type="similarity">
    <text evidence="1 6">Belongs to the FHY3/FAR1 family.</text>
</comment>
<dbReference type="AlphaFoldDB" id="A0A8J5I3F9"/>
<protein>
    <recommendedName>
        <fullName evidence="6">Protein FAR1-RELATED SEQUENCE</fullName>
    </recommendedName>
</protein>
<evidence type="ECO:0000256" key="5">
    <source>
        <dbReference type="PROSITE-ProRule" id="PRU00325"/>
    </source>
</evidence>
<organism evidence="8 9">
    <name type="scientific">Zingiber officinale</name>
    <name type="common">Ginger</name>
    <name type="synonym">Amomum zingiber</name>
    <dbReference type="NCBI Taxonomy" id="94328"/>
    <lineage>
        <taxon>Eukaryota</taxon>
        <taxon>Viridiplantae</taxon>
        <taxon>Streptophyta</taxon>
        <taxon>Embryophyta</taxon>
        <taxon>Tracheophyta</taxon>
        <taxon>Spermatophyta</taxon>
        <taxon>Magnoliopsida</taxon>
        <taxon>Liliopsida</taxon>
        <taxon>Zingiberales</taxon>
        <taxon>Zingiberaceae</taxon>
        <taxon>Zingiber</taxon>
    </lineage>
</organism>
<keyword evidence="4 6" id="KW-0862">Zinc</keyword>
<sequence>MNFRLRFGTSQTKRWHNLREKTSLDFVVDGEGNLTAQSEGNEQPERLLFGGKRLIVLHWPRETWHTKMRPTSHDYGRLIVYTFMESRSEGDELIEDYVECLMSLDAAARPCDDDNSSLAAHSEDPSNIPVGIIIQPDKDLASVTTEDSKEPILGMEFESDEAAKSFYNDYARRLGFPFRVGRSRRSKGVEEVLIMKRFVCSKEGIYRKKPSSEGMRKRERMSMREGCKAMMEVVRNSDRWVVSKLEKAHNHHLGTCSRVGYLRARGFIDTSEKTNIVSSDTATLLRQNAFGEGGDAQSLLDYFKRMQAENPAFFYSIQVDNNSCVTNAFWVDSKARTAYNYFGDTVSFDTTYKKNKYMMPFVAFSGINHHLQPVILGCALLIDESEFAFIWLFETWLAAMGGRPPLSLVTDQNRAMAAAIAKVFPSTCHRFCKWLILSRSKQKLAHLYSTHTSLRGELEECVIKTETVETFEARWASIIDRYDLRKNSWLQTLYNIRQKWIPLYLKDTFFGEMSPFQKLETMNDFYKKYFNTKTSLKVFLTQFELIMARRFEEEVQEDYNTLCTKPNLKTASPIEKQASAIYTRAVFNKFQEEFVESLGYNVYKIKDGVNCKFTVTGDEDSLETFIVSYNTSKMAAACSCKNFEFSGILCRHILGVSLMIDVRVLPKEYFLQRWTRNAKVGSAMYELNGELLNPSQESITSRYNDLCRDAIRCAEKGAISAKMYKAAKDVLKKAYDNMIAFEKNASRGSQTDGININEEITIDDAINDQSLQDPERKVCRALPFQFQLNFSYS</sequence>
<reference evidence="8 9" key="1">
    <citation type="submission" date="2020-08" db="EMBL/GenBank/DDBJ databases">
        <title>Plant Genome Project.</title>
        <authorList>
            <person name="Zhang R.-G."/>
        </authorList>
    </citation>
    <scope>NUCLEOTIDE SEQUENCE [LARGE SCALE GENOMIC DNA]</scope>
    <source>
        <tissue evidence="8">Rhizome</tissue>
    </source>
</reference>
<evidence type="ECO:0000256" key="6">
    <source>
        <dbReference type="RuleBase" id="RU367018"/>
    </source>
</evidence>
<dbReference type="GO" id="GO:0008270">
    <property type="term" value="F:zinc ion binding"/>
    <property type="evidence" value="ECO:0007669"/>
    <property type="project" value="UniProtKB-UniRule"/>
</dbReference>
<dbReference type="InterPro" id="IPR031052">
    <property type="entry name" value="FHY3/FAR1"/>
</dbReference>
<keyword evidence="3 5" id="KW-0863">Zinc-finger</keyword>
<dbReference type="InterPro" id="IPR018289">
    <property type="entry name" value="MULE_transposase_dom"/>
</dbReference>
<evidence type="ECO:0000256" key="4">
    <source>
        <dbReference type="ARBA" id="ARBA00022833"/>
    </source>
</evidence>
<evidence type="ECO:0000256" key="1">
    <source>
        <dbReference type="ARBA" id="ARBA00005889"/>
    </source>
</evidence>
<dbReference type="Proteomes" id="UP000734854">
    <property type="component" value="Unassembled WGS sequence"/>
</dbReference>
<evidence type="ECO:0000256" key="2">
    <source>
        <dbReference type="ARBA" id="ARBA00022723"/>
    </source>
</evidence>
<dbReference type="GO" id="GO:0006355">
    <property type="term" value="P:regulation of DNA-templated transcription"/>
    <property type="evidence" value="ECO:0007669"/>
    <property type="project" value="UniProtKB-UniRule"/>
</dbReference>
<dbReference type="InterPro" id="IPR006564">
    <property type="entry name" value="Znf_PMZ"/>
</dbReference>
<proteinExistence type="inferred from homology"/>
<dbReference type="Pfam" id="PF03101">
    <property type="entry name" value="FAR1"/>
    <property type="match status" value="1"/>
</dbReference>